<keyword evidence="6 15" id="KW-0472">Membrane</keyword>
<dbReference type="InParanoid" id="A0A067PJQ1"/>
<feature type="chain" id="PRO_5001646776" description="chitin deacetylase" evidence="16">
    <location>
        <begin position="20"/>
        <end position="429"/>
    </location>
</feature>
<dbReference type="EC" id="3.5.1.41" evidence="12"/>
<dbReference type="InterPro" id="IPR011330">
    <property type="entry name" value="Glyco_hydro/deAcase_b/a-brl"/>
</dbReference>
<dbReference type="InterPro" id="IPR002509">
    <property type="entry name" value="NODB_dom"/>
</dbReference>
<organism evidence="18 19">
    <name type="scientific">Jaapia argillacea MUCL 33604</name>
    <dbReference type="NCBI Taxonomy" id="933084"/>
    <lineage>
        <taxon>Eukaryota</taxon>
        <taxon>Fungi</taxon>
        <taxon>Dikarya</taxon>
        <taxon>Basidiomycota</taxon>
        <taxon>Agaricomycotina</taxon>
        <taxon>Agaricomycetes</taxon>
        <taxon>Agaricomycetidae</taxon>
        <taxon>Jaapiales</taxon>
        <taxon>Jaapiaceae</taxon>
        <taxon>Jaapia</taxon>
    </lineage>
</organism>
<dbReference type="InterPro" id="IPR050248">
    <property type="entry name" value="Polysacc_deacetylase_ArnD"/>
</dbReference>
<evidence type="ECO:0000256" key="10">
    <source>
        <dbReference type="ARBA" id="ARBA00023316"/>
    </source>
</evidence>
<evidence type="ECO:0000256" key="9">
    <source>
        <dbReference type="ARBA" id="ARBA00023288"/>
    </source>
</evidence>
<evidence type="ECO:0000256" key="15">
    <source>
        <dbReference type="SAM" id="Phobius"/>
    </source>
</evidence>
<dbReference type="Proteomes" id="UP000027265">
    <property type="component" value="Unassembled WGS sequence"/>
</dbReference>
<keyword evidence="4" id="KW-0325">Glycoprotein</keyword>
<dbReference type="STRING" id="933084.A0A067PJQ1"/>
<gene>
    <name evidence="18" type="ORF">JAAARDRAFT_199283</name>
</gene>
<evidence type="ECO:0000259" key="17">
    <source>
        <dbReference type="PROSITE" id="PS51677"/>
    </source>
</evidence>
<dbReference type="GO" id="GO:0098552">
    <property type="term" value="C:side of membrane"/>
    <property type="evidence" value="ECO:0007669"/>
    <property type="project" value="UniProtKB-KW"/>
</dbReference>
<protein>
    <recommendedName>
        <fullName evidence="12">chitin deacetylase</fullName>
        <ecNumber evidence="12">3.5.1.41</ecNumber>
    </recommendedName>
</protein>
<keyword evidence="15" id="KW-1133">Transmembrane helix</keyword>
<comment type="subcellular location">
    <subcellularLocation>
        <location evidence="2">Cell membrane</location>
        <topology evidence="2">Lipid-anchor</topology>
        <topology evidence="2">GPI-anchor</topology>
    </subcellularLocation>
</comment>
<evidence type="ECO:0000256" key="12">
    <source>
        <dbReference type="ARBA" id="ARBA00024056"/>
    </source>
</evidence>
<dbReference type="GO" id="GO:0004099">
    <property type="term" value="F:chitin deacetylase activity"/>
    <property type="evidence" value="ECO:0007669"/>
    <property type="project" value="UniProtKB-EC"/>
</dbReference>
<keyword evidence="8" id="KW-0170">Cobalt</keyword>
<accession>A0A067PJQ1</accession>
<evidence type="ECO:0000256" key="7">
    <source>
        <dbReference type="ARBA" id="ARBA00023277"/>
    </source>
</evidence>
<dbReference type="GO" id="GO:0000272">
    <property type="term" value="P:polysaccharide catabolic process"/>
    <property type="evidence" value="ECO:0007669"/>
    <property type="project" value="UniProtKB-KW"/>
</dbReference>
<dbReference type="PROSITE" id="PS51677">
    <property type="entry name" value="NODB"/>
    <property type="match status" value="1"/>
</dbReference>
<comment type="catalytic activity">
    <reaction evidence="13">
        <text>[(1-&gt;4)-N-acetyl-beta-D-glucosaminyl](n) + n H2O = chitosan + n acetate</text>
        <dbReference type="Rhea" id="RHEA:10464"/>
        <dbReference type="Rhea" id="RHEA-COMP:9593"/>
        <dbReference type="Rhea" id="RHEA-COMP:9597"/>
        <dbReference type="ChEBI" id="CHEBI:15377"/>
        <dbReference type="ChEBI" id="CHEBI:17029"/>
        <dbReference type="ChEBI" id="CHEBI:30089"/>
        <dbReference type="ChEBI" id="CHEBI:57704"/>
        <dbReference type="EC" id="3.5.1.41"/>
    </reaction>
    <physiologicalReaction direction="left-to-right" evidence="13">
        <dbReference type="Rhea" id="RHEA:10465"/>
    </physiologicalReaction>
</comment>
<dbReference type="HOGENOM" id="CLU_042090_2_0_1"/>
<feature type="transmembrane region" description="Helical" evidence="15">
    <location>
        <begin position="408"/>
        <end position="428"/>
    </location>
</feature>
<sequence length="429" mass="45089">MHTLQLILVALALPSLIFAHTIPRDAGHDHDETIRRALPSAWYQRDDHPAHALFKRQQASSTFTYPQVGTPAWSAGFPQSTPDSSQLPTAWVNALNAAVAAGKIPNIPPTTLVNGSPTYPQGTNGGDPSVCSGTYGCRIPGDIWDAPTGVLATGFDDGPIGQFSPGLYTFLSQNNIPATHFMIGVNILNNAAAFQQAFSAGQDIAVHTYTHPYMTTLSNLDVLAQIGWTMELIHNSTGGKLPAFWRPPYGDSDVRTRAIAVEVFGLTTIIWNHDTNDWNFGNAGVSAQSIQSAMTGWLTGPKTPGLIILEHELNQGAVNAFEAAYPLMISNGWNLVSAAQILNGHSWMNGTDNGGVLPVAATPTTSSTSTSSTAAPSSSSATRSGANGAASSSASHKSGASTTKLPGWTVYSGLFTVLLGLFSAGAVLF</sequence>
<dbReference type="GO" id="GO:0071555">
    <property type="term" value="P:cell wall organization"/>
    <property type="evidence" value="ECO:0007669"/>
    <property type="project" value="UniProtKB-KW"/>
</dbReference>
<name>A0A067PJQ1_9AGAM</name>
<keyword evidence="16" id="KW-0732">Signal</keyword>
<keyword evidence="9" id="KW-0449">Lipoprotein</keyword>
<dbReference type="PANTHER" id="PTHR10587">
    <property type="entry name" value="GLYCOSYL TRANSFERASE-RELATED"/>
    <property type="match status" value="1"/>
</dbReference>
<keyword evidence="7" id="KW-0119">Carbohydrate metabolism</keyword>
<keyword evidence="10" id="KW-0961">Cell wall biogenesis/degradation</keyword>
<evidence type="ECO:0000256" key="13">
    <source>
        <dbReference type="ARBA" id="ARBA00048494"/>
    </source>
</evidence>
<dbReference type="GO" id="GO:0006032">
    <property type="term" value="P:chitin catabolic process"/>
    <property type="evidence" value="ECO:0007669"/>
    <property type="project" value="UniProtKB-KW"/>
</dbReference>
<evidence type="ECO:0000256" key="3">
    <source>
        <dbReference type="ARBA" id="ARBA00022475"/>
    </source>
</evidence>
<evidence type="ECO:0000256" key="6">
    <source>
        <dbReference type="ARBA" id="ARBA00023136"/>
    </source>
</evidence>
<evidence type="ECO:0000256" key="8">
    <source>
        <dbReference type="ARBA" id="ARBA00023285"/>
    </source>
</evidence>
<feature type="signal peptide" evidence="16">
    <location>
        <begin position="1"/>
        <end position="19"/>
    </location>
</feature>
<evidence type="ECO:0000256" key="14">
    <source>
        <dbReference type="SAM" id="MobiDB-lite"/>
    </source>
</evidence>
<dbReference type="SUPFAM" id="SSF88713">
    <property type="entry name" value="Glycoside hydrolase/deacetylase"/>
    <property type="match status" value="1"/>
</dbReference>
<evidence type="ECO:0000256" key="16">
    <source>
        <dbReference type="SAM" id="SignalP"/>
    </source>
</evidence>
<feature type="region of interest" description="Disordered" evidence="14">
    <location>
        <begin position="358"/>
        <end position="401"/>
    </location>
</feature>
<keyword evidence="19" id="KW-1185">Reference proteome</keyword>
<reference evidence="19" key="1">
    <citation type="journal article" date="2014" name="Proc. Natl. Acad. Sci. U.S.A.">
        <title>Extensive sampling of basidiomycete genomes demonstrates inadequacy of the white-rot/brown-rot paradigm for wood decay fungi.</title>
        <authorList>
            <person name="Riley R."/>
            <person name="Salamov A.A."/>
            <person name="Brown D.W."/>
            <person name="Nagy L.G."/>
            <person name="Floudas D."/>
            <person name="Held B.W."/>
            <person name="Levasseur A."/>
            <person name="Lombard V."/>
            <person name="Morin E."/>
            <person name="Otillar R."/>
            <person name="Lindquist E.A."/>
            <person name="Sun H."/>
            <person name="LaButti K.M."/>
            <person name="Schmutz J."/>
            <person name="Jabbour D."/>
            <person name="Luo H."/>
            <person name="Baker S.E."/>
            <person name="Pisabarro A.G."/>
            <person name="Walton J.D."/>
            <person name="Blanchette R.A."/>
            <person name="Henrissat B."/>
            <person name="Martin F."/>
            <person name="Cullen D."/>
            <person name="Hibbett D.S."/>
            <person name="Grigoriev I.V."/>
        </authorList>
    </citation>
    <scope>NUCLEOTIDE SEQUENCE [LARGE SCALE GENOMIC DNA]</scope>
    <source>
        <strain evidence="19">MUCL 33604</strain>
    </source>
</reference>
<keyword evidence="5" id="KW-0146">Chitin degradation</keyword>
<dbReference type="Gene3D" id="3.20.20.370">
    <property type="entry name" value="Glycoside hydrolase/deacetylase"/>
    <property type="match status" value="1"/>
</dbReference>
<keyword evidence="11" id="KW-0624">Polysaccharide degradation</keyword>
<feature type="compositionally biased region" description="Low complexity" evidence="14">
    <location>
        <begin position="360"/>
        <end position="401"/>
    </location>
</feature>
<feature type="domain" description="NodB homology" evidence="17">
    <location>
        <begin position="149"/>
        <end position="336"/>
    </location>
</feature>
<dbReference type="EMBL" id="KL197750">
    <property type="protein sequence ID" value="KDQ51252.1"/>
    <property type="molecule type" value="Genomic_DNA"/>
</dbReference>
<dbReference type="GO" id="GO:0005886">
    <property type="term" value="C:plasma membrane"/>
    <property type="evidence" value="ECO:0007669"/>
    <property type="project" value="UniProtKB-SubCell"/>
</dbReference>
<keyword evidence="3" id="KW-1003">Cell membrane</keyword>
<keyword evidence="15" id="KW-0812">Transmembrane</keyword>
<evidence type="ECO:0000256" key="4">
    <source>
        <dbReference type="ARBA" id="ARBA00022622"/>
    </source>
</evidence>
<evidence type="ECO:0000256" key="11">
    <source>
        <dbReference type="ARBA" id="ARBA00023326"/>
    </source>
</evidence>
<keyword evidence="4" id="KW-0336">GPI-anchor</keyword>
<dbReference type="GO" id="GO:0009272">
    <property type="term" value="P:fungal-type cell wall biogenesis"/>
    <property type="evidence" value="ECO:0007669"/>
    <property type="project" value="UniProtKB-ARBA"/>
</dbReference>
<evidence type="ECO:0000313" key="18">
    <source>
        <dbReference type="EMBL" id="KDQ51252.1"/>
    </source>
</evidence>
<evidence type="ECO:0000256" key="2">
    <source>
        <dbReference type="ARBA" id="ARBA00004609"/>
    </source>
</evidence>
<comment type="cofactor">
    <cofactor evidence="1">
        <name>Co(2+)</name>
        <dbReference type="ChEBI" id="CHEBI:48828"/>
    </cofactor>
</comment>
<proteinExistence type="predicted"/>
<dbReference type="Pfam" id="PF01522">
    <property type="entry name" value="Polysacc_deac_1"/>
    <property type="match status" value="1"/>
</dbReference>
<dbReference type="PANTHER" id="PTHR10587:SF135">
    <property type="entry name" value="CHITIN DEACETYLASE 3"/>
    <property type="match status" value="1"/>
</dbReference>
<dbReference type="OrthoDB" id="407355at2759"/>
<evidence type="ECO:0000256" key="1">
    <source>
        <dbReference type="ARBA" id="ARBA00001941"/>
    </source>
</evidence>
<dbReference type="AlphaFoldDB" id="A0A067PJQ1"/>
<evidence type="ECO:0000256" key="5">
    <source>
        <dbReference type="ARBA" id="ARBA00023024"/>
    </source>
</evidence>
<evidence type="ECO:0000313" key="19">
    <source>
        <dbReference type="Proteomes" id="UP000027265"/>
    </source>
</evidence>